<dbReference type="PRINTS" id="PR00075">
    <property type="entry name" value="FACDDSATRASE"/>
</dbReference>
<dbReference type="Proteomes" id="UP000196531">
    <property type="component" value="Unassembled WGS sequence"/>
</dbReference>
<feature type="domain" description="Fatty acid desaturase" evidence="13">
    <location>
        <begin position="44"/>
        <end position="261"/>
    </location>
</feature>
<evidence type="ECO:0000256" key="2">
    <source>
        <dbReference type="ARBA" id="ARBA00008749"/>
    </source>
</evidence>
<protein>
    <recommendedName>
        <fullName evidence="13">Fatty acid desaturase domain-containing protein</fullName>
    </recommendedName>
</protein>
<evidence type="ECO:0000256" key="8">
    <source>
        <dbReference type="ARBA" id="ARBA00023004"/>
    </source>
</evidence>
<evidence type="ECO:0000259" key="13">
    <source>
        <dbReference type="Pfam" id="PF00487"/>
    </source>
</evidence>
<dbReference type="GO" id="GO:0006633">
    <property type="term" value="P:fatty acid biosynthetic process"/>
    <property type="evidence" value="ECO:0007669"/>
    <property type="project" value="UniProtKB-KW"/>
</dbReference>
<dbReference type="InterPro" id="IPR005804">
    <property type="entry name" value="FA_desaturase_dom"/>
</dbReference>
<comment type="similarity">
    <text evidence="2">Belongs to the fatty acid desaturase type 2 family.</text>
</comment>
<dbReference type="CDD" id="cd03505">
    <property type="entry name" value="Delta9-FADS-like"/>
    <property type="match status" value="1"/>
</dbReference>
<comment type="subcellular location">
    <subcellularLocation>
        <location evidence="1">Membrane</location>
        <topology evidence="1">Multi-pass membrane protein</topology>
    </subcellularLocation>
</comment>
<keyword evidence="5" id="KW-0276">Fatty acid metabolism</keyword>
<dbReference type="InterPro" id="IPR015876">
    <property type="entry name" value="Acyl-CoA_DS"/>
</dbReference>
<feature type="transmembrane region" description="Helical" evidence="12">
    <location>
        <begin position="41"/>
        <end position="62"/>
    </location>
</feature>
<dbReference type="GO" id="GO:0016020">
    <property type="term" value="C:membrane"/>
    <property type="evidence" value="ECO:0007669"/>
    <property type="project" value="UniProtKB-SubCell"/>
</dbReference>
<evidence type="ECO:0000256" key="5">
    <source>
        <dbReference type="ARBA" id="ARBA00022832"/>
    </source>
</evidence>
<keyword evidence="6 12" id="KW-1133">Transmembrane helix</keyword>
<accession>A0A1Y5F3K7</accession>
<gene>
    <name evidence="14" type="ORF">A9Q84_17165</name>
</gene>
<dbReference type="PANTHER" id="PTHR11351:SF31">
    <property type="entry name" value="DESATURASE 1, ISOFORM A-RELATED"/>
    <property type="match status" value="1"/>
</dbReference>
<evidence type="ECO:0000256" key="3">
    <source>
        <dbReference type="ARBA" id="ARBA00022516"/>
    </source>
</evidence>
<evidence type="ECO:0000256" key="1">
    <source>
        <dbReference type="ARBA" id="ARBA00004141"/>
    </source>
</evidence>
<feature type="transmembrane region" description="Helical" evidence="12">
    <location>
        <begin position="155"/>
        <end position="180"/>
    </location>
</feature>
<sequence length="370" mass="43121">MAKSYNKDTLSWLNTTFLIVTPILFIASTALWLSVDGFDINQLWLGVVFYCLTGLSITAGYHRLFAHRSYKANSLVKLFFLTFGAAAFQNSILKWGSDHRLHHNKVDTEADPYNINEGFFYAHMGWILLKDNDTVKEKYAKDFYRDPLVLWQHKYYLIISAVFGIIMPTVLGGVLFGSYLGGFALGAMGKVVVLHHSTFFINSLCHCLGSKPYTDTNTAKDSWFMALLTFGEGYHNFHHYFQNDYRNGIMWYHFDPTKWLINIFEKFGMAWDLKVVSSKKILNAKMNMKEIRLARKLSKQDARLEELLELKKKALASLSEWQDFRVLYLNNKAEFTRERLSSLKQKIRESKKVFQTHFHEWNQYLDSVQV</sequence>
<keyword evidence="4 12" id="KW-0812">Transmembrane</keyword>
<dbReference type="EMBL" id="MAAO01000010">
    <property type="protein sequence ID" value="OUR94839.1"/>
    <property type="molecule type" value="Genomic_DNA"/>
</dbReference>
<proteinExistence type="inferred from homology"/>
<organism evidence="14 15">
    <name type="scientific">Halobacteriovorax marinus</name>
    <dbReference type="NCBI Taxonomy" id="97084"/>
    <lineage>
        <taxon>Bacteria</taxon>
        <taxon>Pseudomonadati</taxon>
        <taxon>Bdellovibrionota</taxon>
        <taxon>Bacteriovoracia</taxon>
        <taxon>Bacteriovoracales</taxon>
        <taxon>Halobacteriovoraceae</taxon>
        <taxon>Halobacteriovorax</taxon>
    </lineage>
</organism>
<comment type="caution">
    <text evidence="14">The sequence shown here is derived from an EMBL/GenBank/DDBJ whole genome shotgun (WGS) entry which is preliminary data.</text>
</comment>
<dbReference type="GO" id="GO:0016717">
    <property type="term" value="F:oxidoreductase activity, acting on paired donors, with oxidation of a pair of donors resulting in the reduction of molecular oxygen to two molecules of water"/>
    <property type="evidence" value="ECO:0007669"/>
    <property type="project" value="InterPro"/>
</dbReference>
<keyword evidence="3" id="KW-0444">Lipid biosynthesis</keyword>
<name>A0A1Y5F3K7_9BACT</name>
<dbReference type="AlphaFoldDB" id="A0A1Y5F3K7"/>
<keyword evidence="8" id="KW-0408">Iron</keyword>
<keyword evidence="9" id="KW-0443">Lipid metabolism</keyword>
<keyword evidence="7" id="KW-0560">Oxidoreductase</keyword>
<dbReference type="PANTHER" id="PTHR11351">
    <property type="entry name" value="ACYL-COA DESATURASE"/>
    <property type="match status" value="1"/>
</dbReference>
<evidence type="ECO:0000256" key="12">
    <source>
        <dbReference type="SAM" id="Phobius"/>
    </source>
</evidence>
<dbReference type="Pfam" id="PF00487">
    <property type="entry name" value="FA_desaturase"/>
    <property type="match status" value="1"/>
</dbReference>
<evidence type="ECO:0000313" key="15">
    <source>
        <dbReference type="Proteomes" id="UP000196531"/>
    </source>
</evidence>
<evidence type="ECO:0000256" key="9">
    <source>
        <dbReference type="ARBA" id="ARBA00023098"/>
    </source>
</evidence>
<evidence type="ECO:0000256" key="7">
    <source>
        <dbReference type="ARBA" id="ARBA00023002"/>
    </source>
</evidence>
<evidence type="ECO:0000256" key="6">
    <source>
        <dbReference type="ARBA" id="ARBA00022989"/>
    </source>
</evidence>
<evidence type="ECO:0000256" key="10">
    <source>
        <dbReference type="ARBA" id="ARBA00023136"/>
    </source>
</evidence>
<reference evidence="15" key="1">
    <citation type="journal article" date="2017" name="Proc. Natl. Acad. Sci. U.S.A.">
        <title>Simulation of Deepwater Horizon oil plume reveals substrate specialization within a complex community of hydrocarbon-degraders.</title>
        <authorList>
            <person name="Hu P."/>
            <person name="Dubinsky E.A."/>
            <person name="Probst A.J."/>
            <person name="Wang J."/>
            <person name="Sieber C.M.K."/>
            <person name="Tom L.M."/>
            <person name="Gardinali P."/>
            <person name="Banfield J.F."/>
            <person name="Atlas R.M."/>
            <person name="Andersen G.L."/>
        </authorList>
    </citation>
    <scope>NUCLEOTIDE SEQUENCE [LARGE SCALE GENOMIC DNA]</scope>
</reference>
<evidence type="ECO:0000256" key="4">
    <source>
        <dbReference type="ARBA" id="ARBA00022692"/>
    </source>
</evidence>
<evidence type="ECO:0000313" key="14">
    <source>
        <dbReference type="EMBL" id="OUR94839.1"/>
    </source>
</evidence>
<keyword evidence="11" id="KW-0275">Fatty acid biosynthesis</keyword>
<keyword evidence="10 12" id="KW-0472">Membrane</keyword>
<evidence type="ECO:0000256" key="11">
    <source>
        <dbReference type="ARBA" id="ARBA00023160"/>
    </source>
</evidence>
<feature type="transmembrane region" description="Helical" evidence="12">
    <location>
        <begin position="12"/>
        <end position="35"/>
    </location>
</feature>